<dbReference type="OrthoDB" id="10477463at2759"/>
<accession>A0A6H5G1U2</accession>
<dbReference type="AlphaFoldDB" id="A0A6H5G1U2"/>
<proteinExistence type="predicted"/>
<sequence>MLSQEFERQTLVNFLRQLSGLEQKISGNYVIGLLPVWVLQREQPNHVNQRVQPRATRQSVFPWDGGSHWERPRSLDEMAEEFALSPRCGSLIYEIHSA</sequence>
<keyword evidence="2" id="KW-1185">Reference proteome</keyword>
<name>A0A6H5G1U2_9HEMI</name>
<reference evidence="1 2" key="1">
    <citation type="submission" date="2020-02" db="EMBL/GenBank/DDBJ databases">
        <authorList>
            <person name="Ferguson B K."/>
        </authorList>
    </citation>
    <scope>NUCLEOTIDE SEQUENCE [LARGE SCALE GENOMIC DNA]</scope>
</reference>
<dbReference type="Proteomes" id="UP000479000">
    <property type="component" value="Unassembled WGS sequence"/>
</dbReference>
<evidence type="ECO:0000313" key="1">
    <source>
        <dbReference type="EMBL" id="CAA9995766.1"/>
    </source>
</evidence>
<evidence type="ECO:0000313" key="2">
    <source>
        <dbReference type="Proteomes" id="UP000479000"/>
    </source>
</evidence>
<feature type="non-terminal residue" evidence="1">
    <location>
        <position position="98"/>
    </location>
</feature>
<gene>
    <name evidence="1" type="ORF">NTEN_LOCUS2522</name>
</gene>
<dbReference type="EMBL" id="CADCXU010004030">
    <property type="protein sequence ID" value="CAA9995766.1"/>
    <property type="molecule type" value="Genomic_DNA"/>
</dbReference>
<organism evidence="1 2">
    <name type="scientific">Nesidiocoris tenuis</name>
    <dbReference type="NCBI Taxonomy" id="355587"/>
    <lineage>
        <taxon>Eukaryota</taxon>
        <taxon>Metazoa</taxon>
        <taxon>Ecdysozoa</taxon>
        <taxon>Arthropoda</taxon>
        <taxon>Hexapoda</taxon>
        <taxon>Insecta</taxon>
        <taxon>Pterygota</taxon>
        <taxon>Neoptera</taxon>
        <taxon>Paraneoptera</taxon>
        <taxon>Hemiptera</taxon>
        <taxon>Heteroptera</taxon>
        <taxon>Panheteroptera</taxon>
        <taxon>Cimicomorpha</taxon>
        <taxon>Miridae</taxon>
        <taxon>Dicyphina</taxon>
        <taxon>Nesidiocoris</taxon>
    </lineage>
</organism>
<protein>
    <submittedName>
        <fullName evidence="1">Uncharacterized protein</fullName>
    </submittedName>
</protein>